<gene>
    <name evidence="1" type="ORF">DF185_04825</name>
</gene>
<organism evidence="1 2">
    <name type="scientific">Marinifilum breve</name>
    <dbReference type="NCBI Taxonomy" id="2184082"/>
    <lineage>
        <taxon>Bacteria</taxon>
        <taxon>Pseudomonadati</taxon>
        <taxon>Bacteroidota</taxon>
        <taxon>Bacteroidia</taxon>
        <taxon>Marinilabiliales</taxon>
        <taxon>Marinifilaceae</taxon>
    </lineage>
</organism>
<dbReference type="EMBL" id="QFLI01000002">
    <property type="protein sequence ID" value="PXY02488.1"/>
    <property type="molecule type" value="Genomic_DNA"/>
</dbReference>
<dbReference type="Proteomes" id="UP000248079">
    <property type="component" value="Unassembled WGS sequence"/>
</dbReference>
<reference evidence="1 2" key="1">
    <citation type="submission" date="2018-05" db="EMBL/GenBank/DDBJ databases">
        <title>Marinifilum breve JC075T sp. nov., a marine bacterium isolated from Yongle Blue Hole in the South China Sea.</title>
        <authorList>
            <person name="Fu T."/>
        </authorList>
    </citation>
    <scope>NUCLEOTIDE SEQUENCE [LARGE SCALE GENOMIC DNA]</scope>
    <source>
        <strain evidence="1 2">JC075</strain>
    </source>
</reference>
<evidence type="ECO:0008006" key="3">
    <source>
        <dbReference type="Google" id="ProtNLM"/>
    </source>
</evidence>
<accession>A0A2V4A1H2</accession>
<sequence>MRSWNDYVEWHQWIHNLLESDDHDIEKINVEFLVNGKYQVAFDVRWRGLFKDGTYLDNTIRQVWIMREEEGKQLPVIEKYIAKVNDPMVIAN</sequence>
<dbReference type="AlphaFoldDB" id="A0A2V4A1H2"/>
<proteinExistence type="predicted"/>
<dbReference type="OrthoDB" id="1493910at2"/>
<name>A0A2V4A1H2_9BACT</name>
<evidence type="ECO:0000313" key="1">
    <source>
        <dbReference type="EMBL" id="PXY02488.1"/>
    </source>
</evidence>
<comment type="caution">
    <text evidence="1">The sequence shown here is derived from an EMBL/GenBank/DDBJ whole genome shotgun (WGS) entry which is preliminary data.</text>
</comment>
<keyword evidence="2" id="KW-1185">Reference proteome</keyword>
<evidence type="ECO:0000313" key="2">
    <source>
        <dbReference type="Proteomes" id="UP000248079"/>
    </source>
</evidence>
<protein>
    <recommendedName>
        <fullName evidence="3">SnoaL-like domain-containing protein</fullName>
    </recommendedName>
</protein>